<evidence type="ECO:0000313" key="1">
    <source>
        <dbReference type="EMBL" id="KIK99430.1"/>
    </source>
</evidence>
<reference evidence="2" key="2">
    <citation type="submission" date="2015-01" db="EMBL/GenBank/DDBJ databases">
        <title>Evolutionary Origins and Diversification of the Mycorrhizal Mutualists.</title>
        <authorList>
            <consortium name="DOE Joint Genome Institute"/>
            <consortium name="Mycorrhizal Genomics Consortium"/>
            <person name="Kohler A."/>
            <person name="Kuo A."/>
            <person name="Nagy L.G."/>
            <person name="Floudas D."/>
            <person name="Copeland A."/>
            <person name="Barry K.W."/>
            <person name="Cichocki N."/>
            <person name="Veneault-Fourrey C."/>
            <person name="LaButti K."/>
            <person name="Lindquist E.A."/>
            <person name="Lipzen A."/>
            <person name="Lundell T."/>
            <person name="Morin E."/>
            <person name="Murat C."/>
            <person name="Riley R."/>
            <person name="Ohm R."/>
            <person name="Sun H."/>
            <person name="Tunlid A."/>
            <person name="Henrissat B."/>
            <person name="Grigoriev I.V."/>
            <person name="Hibbett D.S."/>
            <person name="Martin F."/>
        </authorList>
    </citation>
    <scope>NUCLEOTIDE SEQUENCE [LARGE SCALE GENOMIC DNA]</scope>
    <source>
        <strain evidence="2">Ve08.2h10</strain>
    </source>
</reference>
<gene>
    <name evidence="1" type="ORF">PAXRUDRAFT_822785</name>
</gene>
<organism evidence="1 2">
    <name type="scientific">Paxillus rubicundulus Ve08.2h10</name>
    <dbReference type="NCBI Taxonomy" id="930991"/>
    <lineage>
        <taxon>Eukaryota</taxon>
        <taxon>Fungi</taxon>
        <taxon>Dikarya</taxon>
        <taxon>Basidiomycota</taxon>
        <taxon>Agaricomycotina</taxon>
        <taxon>Agaricomycetes</taxon>
        <taxon>Agaricomycetidae</taxon>
        <taxon>Boletales</taxon>
        <taxon>Paxilineae</taxon>
        <taxon>Paxillaceae</taxon>
        <taxon>Paxillus</taxon>
    </lineage>
</organism>
<protein>
    <submittedName>
        <fullName evidence="1">Uncharacterized protein</fullName>
    </submittedName>
</protein>
<dbReference type="InParanoid" id="A0A0D0ECI5"/>
<evidence type="ECO:0000313" key="2">
    <source>
        <dbReference type="Proteomes" id="UP000054538"/>
    </source>
</evidence>
<proteinExistence type="predicted"/>
<dbReference type="AlphaFoldDB" id="A0A0D0ECI5"/>
<dbReference type="HOGENOM" id="CLU_2886475_0_0_1"/>
<dbReference type="Proteomes" id="UP000054538">
    <property type="component" value="Unassembled WGS sequence"/>
</dbReference>
<dbReference type="EMBL" id="KN824860">
    <property type="protein sequence ID" value="KIK99430.1"/>
    <property type="molecule type" value="Genomic_DNA"/>
</dbReference>
<keyword evidence="2" id="KW-1185">Reference proteome</keyword>
<reference evidence="1 2" key="1">
    <citation type="submission" date="2014-04" db="EMBL/GenBank/DDBJ databases">
        <authorList>
            <consortium name="DOE Joint Genome Institute"/>
            <person name="Kuo A."/>
            <person name="Kohler A."/>
            <person name="Jargeat P."/>
            <person name="Nagy L.G."/>
            <person name="Floudas D."/>
            <person name="Copeland A."/>
            <person name="Barry K.W."/>
            <person name="Cichocki N."/>
            <person name="Veneault-Fourrey C."/>
            <person name="LaButti K."/>
            <person name="Lindquist E.A."/>
            <person name="Lipzen A."/>
            <person name="Lundell T."/>
            <person name="Morin E."/>
            <person name="Murat C."/>
            <person name="Sun H."/>
            <person name="Tunlid A."/>
            <person name="Henrissat B."/>
            <person name="Grigoriev I.V."/>
            <person name="Hibbett D.S."/>
            <person name="Martin F."/>
            <person name="Nordberg H.P."/>
            <person name="Cantor M.N."/>
            <person name="Hua S.X."/>
        </authorList>
    </citation>
    <scope>NUCLEOTIDE SEQUENCE [LARGE SCALE GENOMIC DNA]</scope>
    <source>
        <strain evidence="1 2">Ve08.2h10</strain>
    </source>
</reference>
<name>A0A0D0ECI5_9AGAM</name>
<accession>A0A0D0ECI5</accession>
<sequence>MHATVDQVTERLKYDLGLGKEAFRRCGCWIWGDSDLLGEREQCRGRCTDCEIFVGVVPTRTKG</sequence>